<evidence type="ECO:0000313" key="1">
    <source>
        <dbReference type="EMBL" id="KAF2467082.1"/>
    </source>
</evidence>
<evidence type="ECO:0000313" key="2">
    <source>
        <dbReference type="Proteomes" id="UP000799755"/>
    </source>
</evidence>
<organism evidence="1 2">
    <name type="scientific">Lindgomyces ingoldianus</name>
    <dbReference type="NCBI Taxonomy" id="673940"/>
    <lineage>
        <taxon>Eukaryota</taxon>
        <taxon>Fungi</taxon>
        <taxon>Dikarya</taxon>
        <taxon>Ascomycota</taxon>
        <taxon>Pezizomycotina</taxon>
        <taxon>Dothideomycetes</taxon>
        <taxon>Pleosporomycetidae</taxon>
        <taxon>Pleosporales</taxon>
        <taxon>Lindgomycetaceae</taxon>
        <taxon>Lindgomyces</taxon>
    </lineage>
</organism>
<name>A0ACB6QL92_9PLEO</name>
<feature type="non-terminal residue" evidence="1">
    <location>
        <position position="1"/>
    </location>
</feature>
<sequence>PTHVTVEIGSGGTRYFIFKPFLVHYSEYFRNTLARHQKEAFGAPESMTPGLSRSMCLSNDCKLRGFPKPRKNGWRCPRVDTTLHRDSSGDMCKMKKYVLADRRKALMFRKAIYNSIAGDKNRLTNGTILRRSHLRLQLPAFRPSTP</sequence>
<reference evidence="1" key="1">
    <citation type="journal article" date="2020" name="Stud. Mycol.">
        <title>101 Dothideomycetes genomes: a test case for predicting lifestyles and emergence of pathogens.</title>
        <authorList>
            <person name="Haridas S."/>
            <person name="Albert R."/>
            <person name="Binder M."/>
            <person name="Bloem J."/>
            <person name="Labutti K."/>
            <person name="Salamov A."/>
            <person name="Andreopoulos B."/>
            <person name="Baker S."/>
            <person name="Barry K."/>
            <person name="Bills G."/>
            <person name="Bluhm B."/>
            <person name="Cannon C."/>
            <person name="Castanera R."/>
            <person name="Culley D."/>
            <person name="Daum C."/>
            <person name="Ezra D."/>
            <person name="Gonzalez J."/>
            <person name="Henrissat B."/>
            <person name="Kuo A."/>
            <person name="Liang C."/>
            <person name="Lipzen A."/>
            <person name="Lutzoni F."/>
            <person name="Magnuson J."/>
            <person name="Mondo S."/>
            <person name="Nolan M."/>
            <person name="Ohm R."/>
            <person name="Pangilinan J."/>
            <person name="Park H.-J."/>
            <person name="Ramirez L."/>
            <person name="Alfaro M."/>
            <person name="Sun H."/>
            <person name="Tritt A."/>
            <person name="Yoshinaga Y."/>
            <person name="Zwiers L.-H."/>
            <person name="Turgeon B."/>
            <person name="Goodwin S."/>
            <person name="Spatafora J."/>
            <person name="Crous P."/>
            <person name="Grigoriev I."/>
        </authorList>
    </citation>
    <scope>NUCLEOTIDE SEQUENCE</scope>
    <source>
        <strain evidence="1">ATCC 200398</strain>
    </source>
</reference>
<protein>
    <submittedName>
        <fullName evidence="1">Uncharacterized protein</fullName>
    </submittedName>
</protein>
<dbReference type="Proteomes" id="UP000799755">
    <property type="component" value="Unassembled WGS sequence"/>
</dbReference>
<gene>
    <name evidence="1" type="ORF">BDR25DRAFT_235678</name>
</gene>
<keyword evidence="2" id="KW-1185">Reference proteome</keyword>
<proteinExistence type="predicted"/>
<comment type="caution">
    <text evidence="1">The sequence shown here is derived from an EMBL/GenBank/DDBJ whole genome shotgun (WGS) entry which is preliminary data.</text>
</comment>
<dbReference type="EMBL" id="MU003522">
    <property type="protein sequence ID" value="KAF2467082.1"/>
    <property type="molecule type" value="Genomic_DNA"/>
</dbReference>
<accession>A0ACB6QL92</accession>